<organism evidence="4 5">
    <name type="scientific">Novosphingobium flavum</name>
    <dbReference type="NCBI Taxonomy" id="1778672"/>
    <lineage>
        <taxon>Bacteria</taxon>
        <taxon>Pseudomonadati</taxon>
        <taxon>Pseudomonadota</taxon>
        <taxon>Alphaproteobacteria</taxon>
        <taxon>Sphingomonadales</taxon>
        <taxon>Sphingomonadaceae</taxon>
        <taxon>Novosphingobium</taxon>
    </lineage>
</organism>
<dbReference type="PROSITE" id="PS51186">
    <property type="entry name" value="GNAT"/>
    <property type="match status" value="1"/>
</dbReference>
<comment type="caution">
    <text evidence="4">The sequence shown here is derived from an EMBL/GenBank/DDBJ whole genome shotgun (WGS) entry which is preliminary data.</text>
</comment>
<keyword evidence="1 4" id="KW-0808">Transferase</keyword>
<dbReference type="Pfam" id="PF00583">
    <property type="entry name" value="Acetyltransf_1"/>
    <property type="match status" value="1"/>
</dbReference>
<dbReference type="InterPro" id="IPR000182">
    <property type="entry name" value="GNAT_dom"/>
</dbReference>
<accession>A0A7X1KKA7</accession>
<dbReference type="Proteomes" id="UP000566813">
    <property type="component" value="Unassembled WGS sequence"/>
</dbReference>
<name>A0A7X1KKA7_9SPHN</name>
<protein>
    <submittedName>
        <fullName evidence="4">GNAT family N-acetyltransferase</fullName>
    </submittedName>
</protein>
<dbReference type="AlphaFoldDB" id="A0A7X1KKA7"/>
<dbReference type="EMBL" id="JACLAW010000002">
    <property type="protein sequence ID" value="MBC2664349.1"/>
    <property type="molecule type" value="Genomic_DNA"/>
</dbReference>
<feature type="domain" description="N-acetyltransferase" evidence="3">
    <location>
        <begin position="4"/>
        <end position="173"/>
    </location>
</feature>
<evidence type="ECO:0000313" key="5">
    <source>
        <dbReference type="Proteomes" id="UP000566813"/>
    </source>
</evidence>
<reference evidence="4 5" key="1">
    <citation type="submission" date="2020-08" db="EMBL/GenBank/DDBJ databases">
        <title>The genome sequence of type strain Novosphingobium flavum NBRC 111647.</title>
        <authorList>
            <person name="Liu Y."/>
        </authorList>
    </citation>
    <scope>NUCLEOTIDE SEQUENCE [LARGE SCALE GENOMIC DNA]</scope>
    <source>
        <strain evidence="4 5">NBRC 111647</strain>
    </source>
</reference>
<dbReference type="InterPro" id="IPR016181">
    <property type="entry name" value="Acyl_CoA_acyltransferase"/>
</dbReference>
<dbReference type="PANTHER" id="PTHR43877">
    <property type="entry name" value="AMINOALKYLPHOSPHONATE N-ACETYLTRANSFERASE-RELATED-RELATED"/>
    <property type="match status" value="1"/>
</dbReference>
<dbReference type="CDD" id="cd04301">
    <property type="entry name" value="NAT_SF"/>
    <property type="match status" value="1"/>
</dbReference>
<dbReference type="Gene3D" id="3.40.630.30">
    <property type="match status" value="1"/>
</dbReference>
<keyword evidence="2" id="KW-0012">Acyltransferase</keyword>
<evidence type="ECO:0000313" key="4">
    <source>
        <dbReference type="EMBL" id="MBC2664349.1"/>
    </source>
</evidence>
<evidence type="ECO:0000256" key="2">
    <source>
        <dbReference type="ARBA" id="ARBA00023315"/>
    </source>
</evidence>
<dbReference type="InterPro" id="IPR050832">
    <property type="entry name" value="Bact_Acetyltransf"/>
</dbReference>
<dbReference type="RefSeq" id="WP_185662608.1">
    <property type="nucleotide sequence ID" value="NZ_JACLAW010000002.1"/>
</dbReference>
<evidence type="ECO:0000256" key="1">
    <source>
        <dbReference type="ARBA" id="ARBA00022679"/>
    </source>
</evidence>
<gene>
    <name evidence="4" type="ORF">H7F51_02330</name>
</gene>
<keyword evidence="5" id="KW-1185">Reference proteome</keyword>
<dbReference type="SUPFAM" id="SSF55729">
    <property type="entry name" value="Acyl-CoA N-acyltransferases (Nat)"/>
    <property type="match status" value="1"/>
</dbReference>
<dbReference type="GO" id="GO:0016747">
    <property type="term" value="F:acyltransferase activity, transferring groups other than amino-acyl groups"/>
    <property type="evidence" value="ECO:0007669"/>
    <property type="project" value="InterPro"/>
</dbReference>
<evidence type="ECO:0000259" key="3">
    <source>
        <dbReference type="PROSITE" id="PS51186"/>
    </source>
</evidence>
<sequence>MTDLTLRPVAPADIPALSLLGVAAFTAKFWQLYRPEDLLPFLLETHSEAALTRDLANPARLIHLAERSGTLVGWVKLGLACGFPDHARGARVMELKQLYTAPNAQGSGIGAALMDWAMAEFASRGADEVQLSVWSENHGAQRFYARYGFEKQADITFRVGQQLDQEYLFARML</sequence>
<proteinExistence type="predicted"/>